<name>A0A1I3ALL3_9EURY</name>
<dbReference type="SUPFAM" id="SSF53098">
    <property type="entry name" value="Ribonuclease H-like"/>
    <property type="match status" value="1"/>
</dbReference>
<feature type="domain" description="Tc1-like transposase DDE" evidence="1">
    <location>
        <begin position="1"/>
        <end position="101"/>
    </location>
</feature>
<sequence>MLGVVTDTGEHFVALTPDSFTAKVSKHFLRALRYRFGKKLVIVLDNAPYFIAKDLKKQAAGDGLLLEYLPPYAPELNPLENCWLQLKAARKNLLFETIDDVKRFLTATIPRLTTPKVYHYLC</sequence>
<evidence type="ECO:0000313" key="2">
    <source>
        <dbReference type="EMBL" id="SFH50706.1"/>
    </source>
</evidence>
<evidence type="ECO:0000259" key="1">
    <source>
        <dbReference type="Pfam" id="PF13358"/>
    </source>
</evidence>
<dbReference type="Pfam" id="PF13358">
    <property type="entry name" value="DDE_3"/>
    <property type="match status" value="1"/>
</dbReference>
<reference evidence="2 3" key="1">
    <citation type="submission" date="2016-10" db="EMBL/GenBank/DDBJ databases">
        <authorList>
            <person name="Varghese N."/>
            <person name="Submissions S."/>
        </authorList>
    </citation>
    <scope>NUCLEOTIDE SEQUENCE [LARGE SCALE GENOMIC DNA]</scope>
    <source>
        <strain evidence="2 3">CGMCC 1.6377</strain>
    </source>
</reference>
<accession>A0A1I3ALL3</accession>
<proteinExistence type="predicted"/>
<evidence type="ECO:0000313" key="3">
    <source>
        <dbReference type="Proteomes" id="UP000323537"/>
    </source>
</evidence>
<organism evidence="2 3">
    <name type="scientific">Halorubrum aquaticum</name>
    <dbReference type="NCBI Taxonomy" id="387340"/>
    <lineage>
        <taxon>Archaea</taxon>
        <taxon>Methanobacteriati</taxon>
        <taxon>Methanobacteriota</taxon>
        <taxon>Stenosarchaea group</taxon>
        <taxon>Halobacteria</taxon>
        <taxon>Halobacteriales</taxon>
        <taxon>Haloferacaceae</taxon>
        <taxon>Halorubrum</taxon>
    </lineage>
</organism>
<dbReference type="InterPro" id="IPR012337">
    <property type="entry name" value="RNaseH-like_sf"/>
</dbReference>
<dbReference type="AlphaFoldDB" id="A0A1I3ALL3"/>
<dbReference type="Gene3D" id="3.30.420.10">
    <property type="entry name" value="Ribonuclease H-like superfamily/Ribonuclease H"/>
    <property type="match status" value="1"/>
</dbReference>
<dbReference type="Proteomes" id="UP000323537">
    <property type="component" value="Unassembled WGS sequence"/>
</dbReference>
<keyword evidence="3" id="KW-1185">Reference proteome</keyword>
<dbReference type="InterPro" id="IPR038717">
    <property type="entry name" value="Tc1-like_DDE_dom"/>
</dbReference>
<dbReference type="GO" id="GO:0003676">
    <property type="term" value="F:nucleic acid binding"/>
    <property type="evidence" value="ECO:0007669"/>
    <property type="project" value="InterPro"/>
</dbReference>
<dbReference type="EMBL" id="FOPZ01000006">
    <property type="protein sequence ID" value="SFH50706.1"/>
    <property type="molecule type" value="Genomic_DNA"/>
</dbReference>
<gene>
    <name evidence="2" type="ORF">SAMN04488066_10691</name>
</gene>
<protein>
    <submittedName>
        <fullName evidence="2">Transposase</fullName>
    </submittedName>
</protein>
<dbReference type="InterPro" id="IPR036397">
    <property type="entry name" value="RNaseH_sf"/>
</dbReference>